<sequence>MEPFHTLLDDLQLMKTNSIINVRCIHVYEVAAPRDRTNIVSLKCVLHDRMGTRIQATIHARFGALIREGGIFRIRNFLARQNRPRNPVTNHAYHIKMILSTQMIEVNEPQFPKMLFNLKSFEEIMQIGNVCDEPLFDIIGVVVDTGKIVTHSTSRLIEIRLSDSEISGDVAFLSQESIYRFTETRVSNEFDGLVVKTLADVQEDVDGSYWICGRIENVECHYGQWSYKTCKQCVKKVVKIKNGFNSKETIDCAAIGSVTMDGDAFAGAENWSAFAADTREADGQRACSGSRDGMAATNPRSRAGLGLAAEGTCPAGRRRHGPAAMSEQRRIGYEWEAVGQRRIDTAAANLCKLAVRTDNRHSCLGANEYIPPEIEEKLLGQTLLFRIHVKNSNEYWIDKSYTVNKICNDPQIVEKYIPPTLDSRGSNSGLEISPTLEGLSPFAGTDVVLHGSTSSTNDTHTKLIAKDSLKRSLDVEILGQTIVVGGEQKKLMIKQEKN</sequence>
<reference evidence="2" key="1">
    <citation type="submission" date="2018-01" db="EMBL/GenBank/DDBJ databases">
        <authorList>
            <person name="Mao J.F."/>
        </authorList>
    </citation>
    <scope>NUCLEOTIDE SEQUENCE</scope>
    <source>
        <strain evidence="2">Huo1</strain>
        <tissue evidence="2">Leaf</tissue>
    </source>
</reference>
<gene>
    <name evidence="2" type="ORF">SASPL_127031</name>
</gene>
<accession>A0A8X8ZRD1</accession>
<dbReference type="AlphaFoldDB" id="A0A8X8ZRD1"/>
<organism evidence="2">
    <name type="scientific">Salvia splendens</name>
    <name type="common">Scarlet sage</name>
    <dbReference type="NCBI Taxonomy" id="180675"/>
    <lineage>
        <taxon>Eukaryota</taxon>
        <taxon>Viridiplantae</taxon>
        <taxon>Streptophyta</taxon>
        <taxon>Embryophyta</taxon>
        <taxon>Tracheophyta</taxon>
        <taxon>Spermatophyta</taxon>
        <taxon>Magnoliopsida</taxon>
        <taxon>eudicotyledons</taxon>
        <taxon>Gunneridae</taxon>
        <taxon>Pentapetalae</taxon>
        <taxon>asterids</taxon>
        <taxon>lamiids</taxon>
        <taxon>Lamiales</taxon>
        <taxon>Lamiaceae</taxon>
        <taxon>Nepetoideae</taxon>
        <taxon>Mentheae</taxon>
        <taxon>Salviinae</taxon>
        <taxon>Salvia</taxon>
        <taxon>Salvia subgen. Calosphace</taxon>
        <taxon>core Calosphace</taxon>
    </lineage>
</organism>
<feature type="domain" description="Replication protein A 70 kDa DNA-binding subunit B/D first OB fold" evidence="1">
    <location>
        <begin position="5"/>
        <end position="104"/>
    </location>
</feature>
<evidence type="ECO:0000313" key="2">
    <source>
        <dbReference type="EMBL" id="KAG6414312.1"/>
    </source>
</evidence>
<protein>
    <recommendedName>
        <fullName evidence="1">Replication protein A 70 kDa DNA-binding subunit B/D first OB fold domain-containing protein</fullName>
    </recommendedName>
</protein>
<proteinExistence type="predicted"/>
<dbReference type="CDD" id="cd04480">
    <property type="entry name" value="RPA1_DBD_A_like"/>
    <property type="match status" value="1"/>
</dbReference>
<name>A0A8X8ZRD1_SALSN</name>
<dbReference type="InterPro" id="IPR012340">
    <property type="entry name" value="NA-bd_OB-fold"/>
</dbReference>
<evidence type="ECO:0000259" key="1">
    <source>
        <dbReference type="Pfam" id="PF02721"/>
    </source>
</evidence>
<dbReference type="PANTHER" id="PTHR47165:SF4">
    <property type="entry name" value="OS03G0429900 PROTEIN"/>
    <property type="match status" value="1"/>
</dbReference>
<keyword evidence="3" id="KW-1185">Reference proteome</keyword>
<comment type="caution">
    <text evidence="2">The sequence shown here is derived from an EMBL/GenBank/DDBJ whole genome shotgun (WGS) entry which is preliminary data.</text>
</comment>
<dbReference type="SUPFAM" id="SSF50249">
    <property type="entry name" value="Nucleic acid-binding proteins"/>
    <property type="match status" value="1"/>
</dbReference>
<reference evidence="2" key="2">
    <citation type="submission" date="2020-08" db="EMBL/GenBank/DDBJ databases">
        <title>Plant Genome Project.</title>
        <authorList>
            <person name="Zhang R.-G."/>
        </authorList>
    </citation>
    <scope>NUCLEOTIDE SEQUENCE</scope>
    <source>
        <strain evidence="2">Huo1</strain>
        <tissue evidence="2">Leaf</tissue>
    </source>
</reference>
<dbReference type="Gene3D" id="2.40.50.140">
    <property type="entry name" value="Nucleic acid-binding proteins"/>
    <property type="match status" value="1"/>
</dbReference>
<dbReference type="Pfam" id="PF02721">
    <property type="entry name" value="DUF223"/>
    <property type="match status" value="1"/>
</dbReference>
<evidence type="ECO:0000313" key="3">
    <source>
        <dbReference type="Proteomes" id="UP000298416"/>
    </source>
</evidence>
<dbReference type="EMBL" id="PNBA02000009">
    <property type="protein sequence ID" value="KAG6414312.1"/>
    <property type="molecule type" value="Genomic_DNA"/>
</dbReference>
<dbReference type="Proteomes" id="UP000298416">
    <property type="component" value="Unassembled WGS sequence"/>
</dbReference>
<dbReference type="PANTHER" id="PTHR47165">
    <property type="entry name" value="OS03G0429900 PROTEIN"/>
    <property type="match status" value="1"/>
</dbReference>
<dbReference type="InterPro" id="IPR003871">
    <property type="entry name" value="RFA1B/D_OB_1st"/>
</dbReference>